<gene>
    <name evidence="2" type="ORF">F2Q68_00004282</name>
</gene>
<organism evidence="2 3">
    <name type="scientific">Brassica cretica</name>
    <name type="common">Mustard</name>
    <dbReference type="NCBI Taxonomy" id="69181"/>
    <lineage>
        <taxon>Eukaryota</taxon>
        <taxon>Viridiplantae</taxon>
        <taxon>Streptophyta</taxon>
        <taxon>Embryophyta</taxon>
        <taxon>Tracheophyta</taxon>
        <taxon>Spermatophyta</taxon>
        <taxon>Magnoliopsida</taxon>
        <taxon>eudicotyledons</taxon>
        <taxon>Gunneridae</taxon>
        <taxon>Pentapetalae</taxon>
        <taxon>rosids</taxon>
        <taxon>malvids</taxon>
        <taxon>Brassicales</taxon>
        <taxon>Brassicaceae</taxon>
        <taxon>Brassiceae</taxon>
        <taxon>Brassica</taxon>
    </lineage>
</organism>
<evidence type="ECO:0000256" key="1">
    <source>
        <dbReference type="SAM" id="MobiDB-lite"/>
    </source>
</evidence>
<reference evidence="2" key="1">
    <citation type="submission" date="2019-12" db="EMBL/GenBank/DDBJ databases">
        <title>Genome sequencing and annotation of Brassica cretica.</title>
        <authorList>
            <person name="Studholme D.J."/>
            <person name="Sarris P.F."/>
        </authorList>
    </citation>
    <scope>NUCLEOTIDE SEQUENCE</scope>
    <source>
        <strain evidence="2">PFS-001/15</strain>
        <tissue evidence="2">Leaf</tissue>
    </source>
</reference>
<evidence type="ECO:0000313" key="3">
    <source>
        <dbReference type="Proteomes" id="UP000712281"/>
    </source>
</evidence>
<protein>
    <submittedName>
        <fullName evidence="2">Uncharacterized protein</fullName>
    </submittedName>
</protein>
<feature type="compositionally biased region" description="Polar residues" evidence="1">
    <location>
        <begin position="67"/>
        <end position="85"/>
    </location>
</feature>
<name>A0A8S9JBY5_BRACR</name>
<accession>A0A8S9JBY5</accession>
<dbReference type="EMBL" id="QGKW02001660">
    <property type="protein sequence ID" value="KAF2578816.1"/>
    <property type="molecule type" value="Genomic_DNA"/>
</dbReference>
<comment type="caution">
    <text evidence="2">The sequence shown here is derived from an EMBL/GenBank/DDBJ whole genome shotgun (WGS) entry which is preliminary data.</text>
</comment>
<feature type="region of interest" description="Disordered" evidence="1">
    <location>
        <begin position="65"/>
        <end position="99"/>
    </location>
</feature>
<dbReference type="AlphaFoldDB" id="A0A8S9JBY5"/>
<evidence type="ECO:0000313" key="2">
    <source>
        <dbReference type="EMBL" id="KAF2578816.1"/>
    </source>
</evidence>
<sequence>MSIDAELLTSIDMDARTWVKHILRPFEADKPHQVTKIPMDDQKPYLSPPPRKDFLVVDLNAAGLSSPRISASGSDSNYDSGSESISADDDNPPTESDRFIEVMTRKMKKQFLGKARGRDPLNL</sequence>
<dbReference type="Proteomes" id="UP000712281">
    <property type="component" value="Unassembled WGS sequence"/>
</dbReference>
<proteinExistence type="predicted"/>